<dbReference type="GO" id="GO:0000009">
    <property type="term" value="F:alpha-1,6-mannosyltransferase activity"/>
    <property type="evidence" value="ECO:0007669"/>
    <property type="project" value="InterPro"/>
</dbReference>
<dbReference type="AlphaFoldDB" id="A0A3A9YUX1"/>
<comment type="caution">
    <text evidence="11">The sequence shown here is derived from an EMBL/GenBank/DDBJ whole genome shotgun (WGS) entry which is preliminary data.</text>
</comment>
<evidence type="ECO:0000256" key="1">
    <source>
        <dbReference type="ARBA" id="ARBA00004477"/>
    </source>
</evidence>
<evidence type="ECO:0000313" key="12">
    <source>
        <dbReference type="Proteomes" id="UP000272474"/>
    </source>
</evidence>
<feature type="transmembrane region" description="Helical" evidence="10">
    <location>
        <begin position="141"/>
        <end position="162"/>
    </location>
</feature>
<sequence>MTALREQTAAPAPVSRAALRAAGPALLAYAGVRALGLLVLAVWAAGAGRSPHRVLAQRWDSVWYARIAEDGYGYRIALPNGDVHADLAFFPLFPALERAVAAVTPLSVHDAGLLIGWTASLLAAWGIHAVAMLVTGRRAVAFTLVALWGAYPTAFVQSMAYTEALFTALAAWALYAALTGRWVAAGALAAAAGLTRPSGAAVVAAVWVAVGNAHGPALWRERRAPPWRALLGAGLAPLGWLGYVAWVGLHEGSPLGYFEVQAGWGNGFDGGVALLGFVWRNLTGGPASALGGLGLVAALALVAWLLWLGVRQRQPWPLLAYTAVMVATSLAGSGYFGSRPRLMMPAFGLLLPAALALARLPRPRRALVLAAAAAASGAYGAFTLLGPGPP</sequence>
<dbReference type="OrthoDB" id="151635at2"/>
<evidence type="ECO:0000256" key="9">
    <source>
        <dbReference type="ARBA" id="ARBA00023136"/>
    </source>
</evidence>
<dbReference type="PANTHER" id="PTHR12468:SF2">
    <property type="entry name" value="GPI MANNOSYLTRANSFERASE 2"/>
    <property type="match status" value="1"/>
</dbReference>
<keyword evidence="6 10" id="KW-0812">Transmembrane</keyword>
<evidence type="ECO:0000256" key="3">
    <source>
        <dbReference type="ARBA" id="ARBA00022502"/>
    </source>
</evidence>
<organism evidence="11 12">
    <name type="scientific">Streptomyces hoynatensis</name>
    <dbReference type="NCBI Taxonomy" id="1141874"/>
    <lineage>
        <taxon>Bacteria</taxon>
        <taxon>Bacillati</taxon>
        <taxon>Actinomycetota</taxon>
        <taxon>Actinomycetes</taxon>
        <taxon>Kitasatosporales</taxon>
        <taxon>Streptomycetaceae</taxon>
        <taxon>Streptomyces</taxon>
    </lineage>
</organism>
<keyword evidence="8 10" id="KW-1133">Transmembrane helix</keyword>
<feature type="transmembrane region" description="Helical" evidence="10">
    <location>
        <begin position="367"/>
        <end position="385"/>
    </location>
</feature>
<keyword evidence="4" id="KW-0328">Glycosyltransferase</keyword>
<keyword evidence="7" id="KW-0256">Endoplasmic reticulum</keyword>
<dbReference type="InterPro" id="IPR007315">
    <property type="entry name" value="PIG-V/Gpi18"/>
</dbReference>
<feature type="transmembrane region" description="Helical" evidence="10">
    <location>
        <begin position="342"/>
        <end position="360"/>
    </location>
</feature>
<evidence type="ECO:0000256" key="6">
    <source>
        <dbReference type="ARBA" id="ARBA00022692"/>
    </source>
</evidence>
<dbReference type="EMBL" id="RBAL01000012">
    <property type="protein sequence ID" value="RKN39832.1"/>
    <property type="molecule type" value="Genomic_DNA"/>
</dbReference>
<dbReference type="Proteomes" id="UP000272474">
    <property type="component" value="Unassembled WGS sequence"/>
</dbReference>
<feature type="transmembrane region" description="Helical" evidence="10">
    <location>
        <begin position="318"/>
        <end position="336"/>
    </location>
</feature>
<keyword evidence="12" id="KW-1185">Reference proteome</keyword>
<dbReference type="PANTHER" id="PTHR12468">
    <property type="entry name" value="GPI MANNOSYLTRANSFERASE 2"/>
    <property type="match status" value="1"/>
</dbReference>
<comment type="pathway">
    <text evidence="2">Glycolipid biosynthesis; glycosylphosphatidylinositol-anchor biosynthesis.</text>
</comment>
<evidence type="ECO:0000256" key="2">
    <source>
        <dbReference type="ARBA" id="ARBA00004687"/>
    </source>
</evidence>
<evidence type="ECO:0000313" key="11">
    <source>
        <dbReference type="EMBL" id="RKN39832.1"/>
    </source>
</evidence>
<keyword evidence="5" id="KW-0808">Transferase</keyword>
<keyword evidence="3" id="KW-0337">GPI-anchor biosynthesis</keyword>
<evidence type="ECO:0000256" key="8">
    <source>
        <dbReference type="ARBA" id="ARBA00022989"/>
    </source>
</evidence>
<evidence type="ECO:0008006" key="13">
    <source>
        <dbReference type="Google" id="ProtNLM"/>
    </source>
</evidence>
<proteinExistence type="predicted"/>
<feature type="transmembrane region" description="Helical" evidence="10">
    <location>
        <begin position="182"/>
        <end position="208"/>
    </location>
</feature>
<dbReference type="GO" id="GO:0016020">
    <property type="term" value="C:membrane"/>
    <property type="evidence" value="ECO:0007669"/>
    <property type="project" value="GOC"/>
</dbReference>
<accession>A0A3A9YUX1</accession>
<evidence type="ECO:0000256" key="10">
    <source>
        <dbReference type="SAM" id="Phobius"/>
    </source>
</evidence>
<reference evidence="11 12" key="1">
    <citation type="journal article" date="2014" name="Int. J. Syst. Evol. Microbiol.">
        <title>Streptomyces hoynatensis sp. nov., isolated from deep marine sediment.</title>
        <authorList>
            <person name="Veyisoglu A."/>
            <person name="Sahin N."/>
        </authorList>
    </citation>
    <scope>NUCLEOTIDE SEQUENCE [LARGE SCALE GENOMIC DNA]</scope>
    <source>
        <strain evidence="11 12">KCTC 29097</strain>
    </source>
</reference>
<feature type="transmembrane region" description="Helical" evidence="10">
    <location>
        <begin position="26"/>
        <end position="45"/>
    </location>
</feature>
<dbReference type="RefSeq" id="WP_120681934.1">
    <property type="nucleotide sequence ID" value="NZ_RBAL01000012.1"/>
</dbReference>
<dbReference type="GO" id="GO:0006506">
    <property type="term" value="P:GPI anchor biosynthetic process"/>
    <property type="evidence" value="ECO:0007669"/>
    <property type="project" value="UniProtKB-UniPathway"/>
</dbReference>
<comment type="subcellular location">
    <subcellularLocation>
        <location evidence="1">Endoplasmic reticulum membrane</location>
        <topology evidence="1">Multi-pass membrane protein</topology>
    </subcellularLocation>
</comment>
<evidence type="ECO:0000256" key="7">
    <source>
        <dbReference type="ARBA" id="ARBA00022824"/>
    </source>
</evidence>
<keyword evidence="9 10" id="KW-0472">Membrane</keyword>
<protein>
    <recommendedName>
        <fullName evidence="13">Glycosyltransferase RgtA/B/C/D-like domain-containing protein</fullName>
    </recommendedName>
</protein>
<dbReference type="UniPathway" id="UPA00196"/>
<feature type="transmembrane region" description="Helical" evidence="10">
    <location>
        <begin position="229"/>
        <end position="249"/>
    </location>
</feature>
<name>A0A3A9YUX1_9ACTN</name>
<feature type="transmembrane region" description="Helical" evidence="10">
    <location>
        <begin position="114"/>
        <end position="134"/>
    </location>
</feature>
<gene>
    <name evidence="11" type="ORF">D7294_20645</name>
</gene>
<feature type="transmembrane region" description="Helical" evidence="10">
    <location>
        <begin position="287"/>
        <end position="306"/>
    </location>
</feature>
<evidence type="ECO:0000256" key="5">
    <source>
        <dbReference type="ARBA" id="ARBA00022679"/>
    </source>
</evidence>
<dbReference type="GO" id="GO:0004376">
    <property type="term" value="F:GPI mannosyltransferase activity"/>
    <property type="evidence" value="ECO:0007669"/>
    <property type="project" value="InterPro"/>
</dbReference>
<evidence type="ECO:0000256" key="4">
    <source>
        <dbReference type="ARBA" id="ARBA00022676"/>
    </source>
</evidence>